<evidence type="ECO:0000256" key="2">
    <source>
        <dbReference type="ARBA" id="ARBA00023239"/>
    </source>
</evidence>
<name>A0A7Y0AYQ5_9HYPH</name>
<dbReference type="PANTHER" id="PTHR12192">
    <property type="entry name" value="CATION TRANSPORT PROTEIN CHAC-RELATED"/>
    <property type="match status" value="1"/>
</dbReference>
<keyword evidence="3" id="KW-0808">Transferase</keyword>
<dbReference type="EMBL" id="JABBGK010000003">
    <property type="protein sequence ID" value="NML75893.1"/>
    <property type="molecule type" value="Genomic_DNA"/>
</dbReference>
<dbReference type="InterPro" id="IPR036568">
    <property type="entry name" value="GGCT-like_sf"/>
</dbReference>
<proteinExistence type="predicted"/>
<dbReference type="PANTHER" id="PTHR12192:SF2">
    <property type="entry name" value="GLUTATHIONE-SPECIFIC GAMMA-GLUTAMYLCYCLOTRANSFERASE 2"/>
    <property type="match status" value="1"/>
</dbReference>
<dbReference type="InterPro" id="IPR006840">
    <property type="entry name" value="ChaC"/>
</dbReference>
<dbReference type="GO" id="GO:0005737">
    <property type="term" value="C:cytoplasm"/>
    <property type="evidence" value="ECO:0007669"/>
    <property type="project" value="TreeGrafter"/>
</dbReference>
<dbReference type="GO" id="GO:0061928">
    <property type="term" value="F:glutathione specific gamma-glutamylcyclotransferase activity"/>
    <property type="evidence" value="ECO:0007669"/>
    <property type="project" value="UniProtKB-EC"/>
</dbReference>
<keyword evidence="4" id="KW-1185">Reference proteome</keyword>
<dbReference type="Gene3D" id="3.10.490.10">
    <property type="entry name" value="Gamma-glutamyl cyclotransferase-like"/>
    <property type="match status" value="1"/>
</dbReference>
<accession>A0A7Y0AYQ5</accession>
<evidence type="ECO:0000313" key="4">
    <source>
        <dbReference type="Proteomes" id="UP000541470"/>
    </source>
</evidence>
<reference evidence="3 4" key="1">
    <citation type="submission" date="2020-04" db="EMBL/GenBank/DDBJ databases">
        <title>Rhizobium sp. S-51 isolated from soil.</title>
        <authorList>
            <person name="Dahal R.H."/>
        </authorList>
    </citation>
    <scope>NUCLEOTIDE SEQUENCE [LARGE SCALE GENOMIC DNA]</scope>
    <source>
        <strain evidence="3 4">S-51</strain>
    </source>
</reference>
<dbReference type="RefSeq" id="WP_169593884.1">
    <property type="nucleotide sequence ID" value="NZ_JABBGK010000003.1"/>
</dbReference>
<sequence length="177" mass="19938">MDEFWVFGYGSLMWNPGFSYEERAQALMLGYRRSLCVRSWVHRGTQECPGLVLGLDHGGSCRGVAFRVAEANREETIDYLRQRELVTHVYLERTLPIRLSDGRKVRALTYVIDRGHHQYAGSVSVGEAAEIVNRAVGVSGPNPVYVANTVAHLRELGIRDHWLEQVAAEIERLEGVA</sequence>
<protein>
    <recommendedName>
        <fullName evidence="1">glutathione-specific gamma-glutamylcyclotransferase</fullName>
        <ecNumber evidence="1">4.3.2.7</ecNumber>
    </recommendedName>
</protein>
<dbReference type="GO" id="GO:0006751">
    <property type="term" value="P:glutathione catabolic process"/>
    <property type="evidence" value="ECO:0007669"/>
    <property type="project" value="InterPro"/>
</dbReference>
<dbReference type="AlphaFoldDB" id="A0A7Y0AYQ5"/>
<dbReference type="Pfam" id="PF04752">
    <property type="entry name" value="ChaC"/>
    <property type="match status" value="1"/>
</dbReference>
<dbReference type="GO" id="GO:0016740">
    <property type="term" value="F:transferase activity"/>
    <property type="evidence" value="ECO:0007669"/>
    <property type="project" value="UniProtKB-KW"/>
</dbReference>
<dbReference type="Proteomes" id="UP000541470">
    <property type="component" value="Unassembled WGS sequence"/>
</dbReference>
<dbReference type="CDD" id="cd06661">
    <property type="entry name" value="GGCT_like"/>
    <property type="match status" value="1"/>
</dbReference>
<organism evidence="3 4">
    <name type="scientific">Rhizobium terricola</name>
    <dbReference type="NCBI Taxonomy" id="2728849"/>
    <lineage>
        <taxon>Bacteria</taxon>
        <taxon>Pseudomonadati</taxon>
        <taxon>Pseudomonadota</taxon>
        <taxon>Alphaproteobacteria</taxon>
        <taxon>Hyphomicrobiales</taxon>
        <taxon>Rhizobiaceae</taxon>
        <taxon>Rhizobium/Agrobacterium group</taxon>
        <taxon>Rhizobium</taxon>
    </lineage>
</organism>
<dbReference type="SUPFAM" id="SSF110857">
    <property type="entry name" value="Gamma-glutamyl cyclotransferase-like"/>
    <property type="match status" value="1"/>
</dbReference>
<dbReference type="EC" id="4.3.2.7" evidence="1"/>
<evidence type="ECO:0000256" key="1">
    <source>
        <dbReference type="ARBA" id="ARBA00012344"/>
    </source>
</evidence>
<dbReference type="InterPro" id="IPR013024">
    <property type="entry name" value="GGCT-like"/>
</dbReference>
<evidence type="ECO:0000313" key="3">
    <source>
        <dbReference type="EMBL" id="NML75893.1"/>
    </source>
</evidence>
<gene>
    <name evidence="3" type="ORF">HHL25_17310</name>
</gene>
<comment type="caution">
    <text evidence="3">The sequence shown here is derived from an EMBL/GenBank/DDBJ whole genome shotgun (WGS) entry which is preliminary data.</text>
</comment>
<keyword evidence="2" id="KW-0456">Lyase</keyword>